<dbReference type="InterPro" id="IPR002347">
    <property type="entry name" value="SDR_fam"/>
</dbReference>
<evidence type="ECO:0000259" key="4">
    <source>
        <dbReference type="SMART" id="SM00822"/>
    </source>
</evidence>
<keyword evidence="2" id="KW-0560">Oxidoreductase</keyword>
<dbReference type="PATRIC" id="fig|1395513.3.peg.3382"/>
<dbReference type="PANTHER" id="PTHR42901">
    <property type="entry name" value="ALCOHOL DEHYDROGENASE"/>
    <property type="match status" value="1"/>
</dbReference>
<evidence type="ECO:0000256" key="2">
    <source>
        <dbReference type="ARBA" id="ARBA00023002"/>
    </source>
</evidence>
<evidence type="ECO:0000313" key="5">
    <source>
        <dbReference type="EMBL" id="EST10553.1"/>
    </source>
</evidence>
<sequence length="255" mass="27250">MGKTALVTGATSGIGYALTQLLAADGYDLILVSRNEEKMRSIKDALPERSVAIIQKDLSKQGAAKEVFDEVKQDGRSVNVLINNAGFGLVGAFDSLDTDLQNEMIQLNVTALTNLTSYFLPELKQHAGKILNVASTAAYQPGPFMAVYFATKAYVLSFSEALAEELSGSGVSVTVLCPGPTHTNFGAVAHAEDIKMFSKTMDVNRVAQIGYQAMIKGRRVAIPGNINHAGVIAAKVLPRSWGAKAVRFVTGEKKK</sequence>
<dbReference type="Pfam" id="PF00106">
    <property type="entry name" value="adh_short"/>
    <property type="match status" value="1"/>
</dbReference>
<dbReference type="SUPFAM" id="SSF51735">
    <property type="entry name" value="NAD(P)-binding Rossmann-fold domains"/>
    <property type="match status" value="1"/>
</dbReference>
<dbReference type="AlphaFoldDB" id="V6IU52"/>
<dbReference type="PANTHER" id="PTHR42901:SF1">
    <property type="entry name" value="ALCOHOL DEHYDROGENASE"/>
    <property type="match status" value="1"/>
</dbReference>
<proteinExistence type="inferred from homology"/>
<dbReference type="EMBL" id="AWTC01000021">
    <property type="protein sequence ID" value="EST10553.1"/>
    <property type="molecule type" value="Genomic_DNA"/>
</dbReference>
<dbReference type="Proteomes" id="UP000018296">
    <property type="component" value="Unassembled WGS sequence"/>
</dbReference>
<dbReference type="eggNOG" id="COG0300">
    <property type="taxonomic scope" value="Bacteria"/>
</dbReference>
<dbReference type="PRINTS" id="PR00081">
    <property type="entry name" value="GDHRDH"/>
</dbReference>
<evidence type="ECO:0000256" key="3">
    <source>
        <dbReference type="RuleBase" id="RU000363"/>
    </source>
</evidence>
<dbReference type="STRING" id="1395513.P343_16675"/>
<dbReference type="GO" id="GO:0016491">
    <property type="term" value="F:oxidoreductase activity"/>
    <property type="evidence" value="ECO:0007669"/>
    <property type="project" value="UniProtKB-KW"/>
</dbReference>
<gene>
    <name evidence="5" type="ORF">P343_16675</name>
</gene>
<accession>V6IU52</accession>
<dbReference type="RefSeq" id="WP_023511535.1">
    <property type="nucleotide sequence ID" value="NZ_AWTC01000021.1"/>
</dbReference>
<dbReference type="SMART" id="SM00822">
    <property type="entry name" value="PKS_KR"/>
    <property type="match status" value="1"/>
</dbReference>
<comment type="caution">
    <text evidence="5">The sequence shown here is derived from an EMBL/GenBank/DDBJ whole genome shotgun (WGS) entry which is preliminary data.</text>
</comment>
<dbReference type="CDD" id="cd05233">
    <property type="entry name" value="SDR_c"/>
    <property type="match status" value="1"/>
</dbReference>
<feature type="domain" description="Ketoreductase" evidence="4">
    <location>
        <begin position="3"/>
        <end position="183"/>
    </location>
</feature>
<dbReference type="Gene3D" id="3.40.50.720">
    <property type="entry name" value="NAD(P)-binding Rossmann-like Domain"/>
    <property type="match status" value="1"/>
</dbReference>
<dbReference type="OrthoDB" id="9808814at2"/>
<evidence type="ECO:0000256" key="1">
    <source>
        <dbReference type="ARBA" id="ARBA00006484"/>
    </source>
</evidence>
<keyword evidence="6" id="KW-1185">Reference proteome</keyword>
<dbReference type="InterPro" id="IPR057326">
    <property type="entry name" value="KR_dom"/>
</dbReference>
<evidence type="ECO:0000313" key="6">
    <source>
        <dbReference type="Proteomes" id="UP000018296"/>
    </source>
</evidence>
<protein>
    <submittedName>
        <fullName evidence="5">Short-chain dehydrogenase</fullName>
    </submittedName>
</protein>
<name>V6IU52_9BACL</name>
<reference evidence="5 6" key="1">
    <citation type="journal article" date="2013" name="Genome Announc.">
        <title>Genome Sequence of Sporolactobacillus laevolacticus DSM442, an Efficient Polymer-Grade D-Lactate Producer from Agricultural Waste Cottonseed as a Nitrogen Source.</title>
        <authorList>
            <person name="Wang H."/>
            <person name="Wang L."/>
            <person name="Ju J."/>
            <person name="Yu B."/>
            <person name="Ma Y."/>
        </authorList>
    </citation>
    <scope>NUCLEOTIDE SEQUENCE [LARGE SCALE GENOMIC DNA]</scope>
    <source>
        <strain evidence="5 6">DSM 442</strain>
    </source>
</reference>
<organism evidence="5 6">
    <name type="scientific">Sporolactobacillus laevolacticus DSM 442</name>
    <dbReference type="NCBI Taxonomy" id="1395513"/>
    <lineage>
        <taxon>Bacteria</taxon>
        <taxon>Bacillati</taxon>
        <taxon>Bacillota</taxon>
        <taxon>Bacilli</taxon>
        <taxon>Bacillales</taxon>
        <taxon>Sporolactobacillaceae</taxon>
        <taxon>Sporolactobacillus</taxon>
    </lineage>
</organism>
<dbReference type="InterPro" id="IPR036291">
    <property type="entry name" value="NAD(P)-bd_dom_sf"/>
</dbReference>
<comment type="similarity">
    <text evidence="1 3">Belongs to the short-chain dehydrogenases/reductases (SDR) family.</text>
</comment>
<dbReference type="PRINTS" id="PR00080">
    <property type="entry name" value="SDRFAMILY"/>
</dbReference>
<dbReference type="PIRSF" id="PIRSF000126">
    <property type="entry name" value="11-beta-HSD1"/>
    <property type="match status" value="1"/>
</dbReference>